<keyword evidence="12" id="KW-1185">Reference proteome</keyword>
<protein>
    <recommendedName>
        <fullName evidence="10">Homeobox domain-containing protein</fullName>
    </recommendedName>
</protein>
<gene>
    <name evidence="11" type="ORF">BINO364_LOCUS12445</name>
</gene>
<keyword evidence="5 7" id="KW-0371">Homeobox</keyword>
<feature type="domain" description="Homeobox" evidence="10">
    <location>
        <begin position="313"/>
        <end position="373"/>
    </location>
</feature>
<dbReference type="OrthoDB" id="6159439at2759"/>
<evidence type="ECO:0000256" key="4">
    <source>
        <dbReference type="ARBA" id="ARBA00023125"/>
    </source>
</evidence>
<feature type="non-terminal residue" evidence="11">
    <location>
        <position position="443"/>
    </location>
</feature>
<evidence type="ECO:0000256" key="2">
    <source>
        <dbReference type="ARBA" id="ARBA00005661"/>
    </source>
</evidence>
<dbReference type="PROSITE" id="PS50071">
    <property type="entry name" value="HOMEOBOX_2"/>
    <property type="match status" value="1"/>
</dbReference>
<dbReference type="GO" id="GO:0005634">
    <property type="term" value="C:nucleus"/>
    <property type="evidence" value="ECO:0007669"/>
    <property type="project" value="UniProtKB-SubCell"/>
</dbReference>
<evidence type="ECO:0000256" key="7">
    <source>
        <dbReference type="PROSITE-ProRule" id="PRU00108"/>
    </source>
</evidence>
<dbReference type="Proteomes" id="UP000838878">
    <property type="component" value="Chromosome 6"/>
</dbReference>
<dbReference type="InterPro" id="IPR009057">
    <property type="entry name" value="Homeodomain-like_sf"/>
</dbReference>
<feature type="compositionally biased region" description="Basic and acidic residues" evidence="9">
    <location>
        <begin position="36"/>
        <end position="59"/>
    </location>
</feature>
<dbReference type="EMBL" id="OV170226">
    <property type="protein sequence ID" value="CAH0727056.1"/>
    <property type="molecule type" value="Genomic_DNA"/>
</dbReference>
<dbReference type="InterPro" id="IPR001356">
    <property type="entry name" value="HD"/>
</dbReference>
<reference evidence="11" key="1">
    <citation type="submission" date="2021-12" db="EMBL/GenBank/DDBJ databases">
        <authorList>
            <person name="Martin H S."/>
        </authorList>
    </citation>
    <scope>NUCLEOTIDE SEQUENCE</scope>
</reference>
<dbReference type="GO" id="GO:0000981">
    <property type="term" value="F:DNA-binding transcription factor activity, RNA polymerase II-specific"/>
    <property type="evidence" value="ECO:0007669"/>
    <property type="project" value="InterPro"/>
</dbReference>
<keyword evidence="6 7" id="KW-0539">Nucleus</keyword>
<feature type="compositionally biased region" description="Polar residues" evidence="9">
    <location>
        <begin position="301"/>
        <end position="310"/>
    </location>
</feature>
<keyword evidence="4 7" id="KW-0238">DNA-binding</keyword>
<feature type="compositionally biased region" description="Basic and acidic residues" evidence="9">
    <location>
        <begin position="273"/>
        <end position="292"/>
    </location>
</feature>
<dbReference type="InterPro" id="IPR050394">
    <property type="entry name" value="Homeobox_NK-like"/>
</dbReference>
<keyword evidence="3" id="KW-0217">Developmental protein</keyword>
<dbReference type="PANTHER" id="PTHR24340:SF82">
    <property type="entry name" value="HOMEOBOX PROTEIN VND"/>
    <property type="match status" value="1"/>
</dbReference>
<feature type="region of interest" description="Disordered" evidence="9">
    <location>
        <begin position="243"/>
        <end position="318"/>
    </location>
</feature>
<feature type="DNA-binding region" description="Homeobox" evidence="7">
    <location>
        <begin position="315"/>
        <end position="374"/>
    </location>
</feature>
<comment type="subcellular location">
    <subcellularLocation>
        <location evidence="1 7 8">Nucleus</location>
    </subcellularLocation>
</comment>
<name>A0A8J9UV80_9NEOP</name>
<sequence>MLRRKLLYSKVYSSFFVGKAVGALRLVGFGPAPPNEGRHWRRSVEHPQTDLSRLSKHEGGAGCSSPRGPLEGCLVRAQRRETQHVFGPVCCVSYQNYSENELSRSGDEMRGGRERALAAAATAVGVVAGLEPHTVATMGTSVFTSTLSGCISISFSGVRKVTMGFKRATLNLLDSMKMPGQRPGFQISDILGLNEAKGLEAPQNGLSSLELPPYPPPHHNYTHDLLRHHQPWLSLEHHESAGVLGQQASPDSTSRASELSYAAPATASPTIVDTRHDQDHDHDQDIHDHSIEHDDDNDNDQPLNTGSDSSLSHKKRKRRVLFSKAQTYELERRFRQQRYLSAPEREHLASLIRLTPTQVKIWFQNHRYKTKRAVQEKGAHDLNVGGLNSPRRVAVPVLVKDGRPCIGKPDGLPSLGMTLPPYQPMHHQPPVTGHAPQPNGCWW</sequence>
<evidence type="ECO:0000313" key="12">
    <source>
        <dbReference type="Proteomes" id="UP000838878"/>
    </source>
</evidence>
<evidence type="ECO:0000259" key="10">
    <source>
        <dbReference type="PROSITE" id="PS50071"/>
    </source>
</evidence>
<dbReference type="FunFam" id="1.10.10.60:FF:000101">
    <property type="entry name" value="NK2 homeobox 8"/>
    <property type="match status" value="1"/>
</dbReference>
<proteinExistence type="inferred from homology"/>
<feature type="region of interest" description="Disordered" evidence="9">
    <location>
        <begin position="35"/>
        <end position="65"/>
    </location>
</feature>
<feature type="compositionally biased region" description="Polar residues" evidence="9">
    <location>
        <begin position="246"/>
        <end position="257"/>
    </location>
</feature>
<dbReference type="PROSITE" id="PS00027">
    <property type="entry name" value="HOMEOBOX_1"/>
    <property type="match status" value="1"/>
</dbReference>
<evidence type="ECO:0000256" key="1">
    <source>
        <dbReference type="ARBA" id="ARBA00004123"/>
    </source>
</evidence>
<evidence type="ECO:0000313" key="11">
    <source>
        <dbReference type="EMBL" id="CAH0727056.1"/>
    </source>
</evidence>
<organism evidence="11 12">
    <name type="scientific">Brenthis ino</name>
    <name type="common">lesser marbled fritillary</name>
    <dbReference type="NCBI Taxonomy" id="405034"/>
    <lineage>
        <taxon>Eukaryota</taxon>
        <taxon>Metazoa</taxon>
        <taxon>Ecdysozoa</taxon>
        <taxon>Arthropoda</taxon>
        <taxon>Hexapoda</taxon>
        <taxon>Insecta</taxon>
        <taxon>Pterygota</taxon>
        <taxon>Neoptera</taxon>
        <taxon>Endopterygota</taxon>
        <taxon>Lepidoptera</taxon>
        <taxon>Glossata</taxon>
        <taxon>Ditrysia</taxon>
        <taxon>Papilionoidea</taxon>
        <taxon>Nymphalidae</taxon>
        <taxon>Heliconiinae</taxon>
        <taxon>Argynnini</taxon>
        <taxon>Brenthis</taxon>
    </lineage>
</organism>
<dbReference type="AlphaFoldDB" id="A0A8J9UV80"/>
<evidence type="ECO:0000256" key="6">
    <source>
        <dbReference type="ARBA" id="ARBA00023242"/>
    </source>
</evidence>
<comment type="similarity">
    <text evidence="2">Belongs to the NK-2 homeobox family.</text>
</comment>
<dbReference type="GO" id="GO:0030154">
    <property type="term" value="P:cell differentiation"/>
    <property type="evidence" value="ECO:0007669"/>
    <property type="project" value="TreeGrafter"/>
</dbReference>
<dbReference type="InterPro" id="IPR017970">
    <property type="entry name" value="Homeobox_CS"/>
</dbReference>
<dbReference type="PRINTS" id="PR00024">
    <property type="entry name" value="HOMEOBOX"/>
</dbReference>
<dbReference type="Pfam" id="PF00046">
    <property type="entry name" value="Homeodomain"/>
    <property type="match status" value="1"/>
</dbReference>
<evidence type="ECO:0000256" key="8">
    <source>
        <dbReference type="RuleBase" id="RU000682"/>
    </source>
</evidence>
<dbReference type="GO" id="GO:0000978">
    <property type="term" value="F:RNA polymerase II cis-regulatory region sequence-specific DNA binding"/>
    <property type="evidence" value="ECO:0007669"/>
    <property type="project" value="TreeGrafter"/>
</dbReference>
<evidence type="ECO:0000256" key="9">
    <source>
        <dbReference type="SAM" id="MobiDB-lite"/>
    </source>
</evidence>
<dbReference type="CDD" id="cd00086">
    <property type="entry name" value="homeodomain"/>
    <property type="match status" value="1"/>
</dbReference>
<dbReference type="InterPro" id="IPR020479">
    <property type="entry name" value="HD_metazoa"/>
</dbReference>
<dbReference type="PANTHER" id="PTHR24340">
    <property type="entry name" value="HOMEOBOX PROTEIN NKX"/>
    <property type="match status" value="1"/>
</dbReference>
<dbReference type="SMART" id="SM00389">
    <property type="entry name" value="HOX"/>
    <property type="match status" value="1"/>
</dbReference>
<evidence type="ECO:0000256" key="5">
    <source>
        <dbReference type="ARBA" id="ARBA00023155"/>
    </source>
</evidence>
<dbReference type="SUPFAM" id="SSF46689">
    <property type="entry name" value="Homeodomain-like"/>
    <property type="match status" value="1"/>
</dbReference>
<dbReference type="Gene3D" id="1.10.10.60">
    <property type="entry name" value="Homeodomain-like"/>
    <property type="match status" value="1"/>
</dbReference>
<accession>A0A8J9UV80</accession>
<evidence type="ECO:0000256" key="3">
    <source>
        <dbReference type="ARBA" id="ARBA00022473"/>
    </source>
</evidence>